<reference evidence="1 2" key="1">
    <citation type="journal article" date="2021" name="Nat. Commun.">
        <title>Genetic determinants of endophytism in the Arabidopsis root mycobiome.</title>
        <authorList>
            <person name="Mesny F."/>
            <person name="Miyauchi S."/>
            <person name="Thiergart T."/>
            <person name="Pickel B."/>
            <person name="Atanasova L."/>
            <person name="Karlsson M."/>
            <person name="Huettel B."/>
            <person name="Barry K.W."/>
            <person name="Haridas S."/>
            <person name="Chen C."/>
            <person name="Bauer D."/>
            <person name="Andreopoulos W."/>
            <person name="Pangilinan J."/>
            <person name="LaButti K."/>
            <person name="Riley R."/>
            <person name="Lipzen A."/>
            <person name="Clum A."/>
            <person name="Drula E."/>
            <person name="Henrissat B."/>
            <person name="Kohler A."/>
            <person name="Grigoriev I.V."/>
            <person name="Martin F.M."/>
            <person name="Hacquard S."/>
        </authorList>
    </citation>
    <scope>NUCLEOTIDE SEQUENCE [LARGE SCALE GENOMIC DNA]</scope>
    <source>
        <strain evidence="1 2">MPI-CAGE-CH-0241</strain>
    </source>
</reference>
<dbReference type="EMBL" id="JAGPYM010000041">
    <property type="protein sequence ID" value="KAH6874186.1"/>
    <property type="molecule type" value="Genomic_DNA"/>
</dbReference>
<name>A0A9P9AJJ0_9HYPO</name>
<evidence type="ECO:0000313" key="2">
    <source>
        <dbReference type="Proteomes" id="UP000777438"/>
    </source>
</evidence>
<dbReference type="AlphaFoldDB" id="A0A9P9AJJ0"/>
<dbReference type="Proteomes" id="UP000777438">
    <property type="component" value="Unassembled WGS sequence"/>
</dbReference>
<accession>A0A9P9AJJ0</accession>
<evidence type="ECO:0000313" key="1">
    <source>
        <dbReference type="EMBL" id="KAH6874186.1"/>
    </source>
</evidence>
<protein>
    <submittedName>
        <fullName evidence="1">Uncharacterized protein</fullName>
    </submittedName>
</protein>
<keyword evidence="2" id="KW-1185">Reference proteome</keyword>
<comment type="caution">
    <text evidence="1">The sequence shown here is derived from an EMBL/GenBank/DDBJ whole genome shotgun (WGS) entry which is preliminary data.</text>
</comment>
<organism evidence="1 2">
    <name type="scientific">Thelonectria olida</name>
    <dbReference type="NCBI Taxonomy" id="1576542"/>
    <lineage>
        <taxon>Eukaryota</taxon>
        <taxon>Fungi</taxon>
        <taxon>Dikarya</taxon>
        <taxon>Ascomycota</taxon>
        <taxon>Pezizomycotina</taxon>
        <taxon>Sordariomycetes</taxon>
        <taxon>Hypocreomycetidae</taxon>
        <taxon>Hypocreales</taxon>
        <taxon>Nectriaceae</taxon>
        <taxon>Thelonectria</taxon>
    </lineage>
</organism>
<sequence>MWPGSRGVVVNPQLALMEWSVFDMDPYRKHAEVWTRVVKEDRWFEQAMCHGSNPFLVGPDLGESSDPSYLALVTPEPPTGVFELDCGDILHNLQVDEAHDYNEDTGDVTLNDGRTTLNIWQPKHRGSLSRVVDLQARLTRTGPNEKKTTAALSLRSPTVDILRAAISQHVGPNGDLVIWEFVDHTIASSSFRCNTTSQVFHRRLNLGVRGVGKVGLTCKINTNRVAHWSGSVSCDDICVHASYQSRECNFYASIPL</sequence>
<gene>
    <name evidence="1" type="ORF">B0T10DRAFT_465860</name>
</gene>
<proteinExistence type="predicted"/>